<feature type="compositionally biased region" description="Basic and acidic residues" evidence="2">
    <location>
        <begin position="88"/>
        <end position="98"/>
    </location>
</feature>
<protein>
    <recommendedName>
        <fullName evidence="5">BZIP domain-containing protein</fullName>
    </recommendedName>
</protein>
<evidence type="ECO:0000313" key="3">
    <source>
        <dbReference type="EMBL" id="KAI9639603.1"/>
    </source>
</evidence>
<organism evidence="3 4">
    <name type="scientific">Dioszegia hungarica</name>
    <dbReference type="NCBI Taxonomy" id="4972"/>
    <lineage>
        <taxon>Eukaryota</taxon>
        <taxon>Fungi</taxon>
        <taxon>Dikarya</taxon>
        <taxon>Basidiomycota</taxon>
        <taxon>Agaricomycotina</taxon>
        <taxon>Tremellomycetes</taxon>
        <taxon>Tremellales</taxon>
        <taxon>Bulleribasidiaceae</taxon>
        <taxon>Dioszegia</taxon>
    </lineage>
</organism>
<dbReference type="AlphaFoldDB" id="A0AA38HGB5"/>
<proteinExistence type="predicted"/>
<evidence type="ECO:0008006" key="5">
    <source>
        <dbReference type="Google" id="ProtNLM"/>
    </source>
</evidence>
<dbReference type="GO" id="GO:0003700">
    <property type="term" value="F:DNA-binding transcription factor activity"/>
    <property type="evidence" value="ECO:0007669"/>
    <property type="project" value="InterPro"/>
</dbReference>
<dbReference type="GeneID" id="77730045"/>
<accession>A0AA38HGB5</accession>
<comment type="caution">
    <text evidence="3">The sequence shown here is derived from an EMBL/GenBank/DDBJ whole genome shotgun (WGS) entry which is preliminary data.</text>
</comment>
<reference evidence="3" key="1">
    <citation type="journal article" date="2022" name="G3 (Bethesda)">
        <title>High quality genome of the basidiomycete yeast Dioszegia hungarica PDD-24b-2 isolated from cloud water.</title>
        <authorList>
            <person name="Jarrige D."/>
            <person name="Haridas S."/>
            <person name="Bleykasten-Grosshans C."/>
            <person name="Joly M."/>
            <person name="Nadalig T."/>
            <person name="Sancelme M."/>
            <person name="Vuilleumier S."/>
            <person name="Grigoriev I.V."/>
            <person name="Amato P."/>
            <person name="Bringel F."/>
        </authorList>
    </citation>
    <scope>NUCLEOTIDE SEQUENCE</scope>
    <source>
        <strain evidence="3">PDD-24b-2</strain>
    </source>
</reference>
<name>A0AA38HGB5_9TREE</name>
<evidence type="ECO:0000256" key="1">
    <source>
        <dbReference type="SAM" id="Coils"/>
    </source>
</evidence>
<gene>
    <name evidence="3" type="ORF">MKK02DRAFT_39925</name>
</gene>
<feature type="compositionally biased region" description="Low complexity" evidence="2">
    <location>
        <begin position="204"/>
        <end position="214"/>
    </location>
</feature>
<feature type="compositionally biased region" description="Basic residues" evidence="2">
    <location>
        <begin position="119"/>
        <end position="130"/>
    </location>
</feature>
<sequence length="357" mass="39406">MSDPLTTLLQEEDRNAHEADSAAAEAMYDELFETMRADGQLASVEPEPSHDVNTSPGPSGHISASLNSFEPSHPSPETANPPSPFRPAWRDDRGEMGGKRKKPLHERAGWKDMDERGQMPKRPRVIRGPKKGANANPSAEFQAEEGREGDVGQGESSQQAHELADGQGARASTLDRDMAQAGREMGLEQTVLADVLRQAEDQTAAVVAGAEEAQPGGGPADEKGLKTSNESRAEQNRRAQQVYRRRREEKIKDLEAQAAALEPTRQALRESYERMKSLAMEYEAAKIQLSALQNTLLSLNKQGIAILTTQFNFPMDPDNLKEAETMRPGPIAEKDVERAFEQLERQSRELAESRRSE</sequence>
<feature type="region of interest" description="Disordered" evidence="2">
    <location>
        <begin position="1"/>
        <end position="182"/>
    </location>
</feature>
<dbReference type="SUPFAM" id="SSF57959">
    <property type="entry name" value="Leucine zipper domain"/>
    <property type="match status" value="1"/>
</dbReference>
<feature type="compositionally biased region" description="Polar residues" evidence="2">
    <location>
        <begin position="51"/>
        <end position="78"/>
    </location>
</feature>
<feature type="coiled-coil region" evidence="1">
    <location>
        <begin position="265"/>
        <end position="302"/>
    </location>
</feature>
<evidence type="ECO:0000256" key="2">
    <source>
        <dbReference type="SAM" id="MobiDB-lite"/>
    </source>
</evidence>
<evidence type="ECO:0000313" key="4">
    <source>
        <dbReference type="Proteomes" id="UP001164286"/>
    </source>
</evidence>
<keyword evidence="4" id="KW-1185">Reference proteome</keyword>
<dbReference type="InterPro" id="IPR046347">
    <property type="entry name" value="bZIP_sf"/>
</dbReference>
<feature type="compositionally biased region" description="Basic and acidic residues" evidence="2">
    <location>
        <begin position="220"/>
        <end position="237"/>
    </location>
</feature>
<feature type="compositionally biased region" description="Basic and acidic residues" evidence="2">
    <location>
        <begin position="105"/>
        <end position="118"/>
    </location>
</feature>
<keyword evidence="1" id="KW-0175">Coiled coil</keyword>
<dbReference type="EMBL" id="JAKWFO010000001">
    <property type="protein sequence ID" value="KAI9639603.1"/>
    <property type="molecule type" value="Genomic_DNA"/>
</dbReference>
<feature type="compositionally biased region" description="Basic and acidic residues" evidence="2">
    <location>
        <begin position="11"/>
        <end position="20"/>
    </location>
</feature>
<dbReference type="Gene3D" id="1.20.5.170">
    <property type="match status" value="1"/>
</dbReference>
<dbReference type="Proteomes" id="UP001164286">
    <property type="component" value="Unassembled WGS sequence"/>
</dbReference>
<dbReference type="RefSeq" id="XP_052949380.1">
    <property type="nucleotide sequence ID" value="XM_053090840.1"/>
</dbReference>
<feature type="region of interest" description="Disordered" evidence="2">
    <location>
        <begin position="204"/>
        <end position="248"/>
    </location>
</feature>
<dbReference type="CDD" id="cd14688">
    <property type="entry name" value="bZIP_YAP"/>
    <property type="match status" value="1"/>
</dbReference>